<reference evidence="1 2" key="1">
    <citation type="submission" date="2013-06" db="EMBL/GenBank/DDBJ databases">
        <authorList>
            <person name="Weinstock G."/>
            <person name="Sodergren E."/>
            <person name="Lobos E.A."/>
            <person name="Fulton L."/>
            <person name="Fulton R."/>
            <person name="Courtney L."/>
            <person name="Fronick C."/>
            <person name="O'Laughlin M."/>
            <person name="Godfrey J."/>
            <person name="Wilson R.M."/>
            <person name="Miner T."/>
            <person name="Farmer C."/>
            <person name="Delehaunty K."/>
            <person name="Cordes M."/>
            <person name="Minx P."/>
            <person name="Tomlinson C."/>
            <person name="Chen J."/>
            <person name="Wollam A."/>
            <person name="Pepin K.H."/>
            <person name="Bhonagiri V."/>
            <person name="Zhang X."/>
            <person name="Warren W."/>
            <person name="Mitreva M."/>
            <person name="Mardis E.R."/>
            <person name="Wilson R.K."/>
        </authorList>
    </citation>
    <scope>NUCLEOTIDE SEQUENCE [LARGE SCALE GENOMIC DNA]</scope>
    <source>
        <strain evidence="1 2">F0510</strain>
    </source>
</reference>
<gene>
    <name evidence="1" type="ORF">HMPREF1549_02249</name>
</gene>
<comment type="caution">
    <text evidence="1">The sequence shown here is derived from an EMBL/GenBank/DDBJ whole genome shotgun (WGS) entry which is preliminary data.</text>
</comment>
<feature type="non-terminal residue" evidence="1">
    <location>
        <position position="59"/>
    </location>
</feature>
<dbReference type="AlphaFoldDB" id="U1Q5W9"/>
<dbReference type="EMBL" id="AWSD01000248">
    <property type="protein sequence ID" value="ERH17906.1"/>
    <property type="molecule type" value="Genomic_DNA"/>
</dbReference>
<organism evidence="1 2">
    <name type="scientific">Actinomyces johnsonii F0510</name>
    <dbReference type="NCBI Taxonomy" id="1227262"/>
    <lineage>
        <taxon>Bacteria</taxon>
        <taxon>Bacillati</taxon>
        <taxon>Actinomycetota</taxon>
        <taxon>Actinomycetes</taxon>
        <taxon>Actinomycetales</taxon>
        <taxon>Actinomycetaceae</taxon>
        <taxon>Actinomyces</taxon>
    </lineage>
</organism>
<evidence type="ECO:0000313" key="2">
    <source>
        <dbReference type="Proteomes" id="UP000016498"/>
    </source>
</evidence>
<proteinExistence type="predicted"/>
<evidence type="ECO:0000313" key="1">
    <source>
        <dbReference type="EMBL" id="ERH17906.1"/>
    </source>
</evidence>
<protein>
    <submittedName>
        <fullName evidence="1">Uncharacterized protein</fullName>
    </submittedName>
</protein>
<name>U1Q5W9_9ACTO</name>
<accession>U1Q5W9</accession>
<dbReference type="HOGENOM" id="CLU_2966016_0_0_11"/>
<dbReference type="Proteomes" id="UP000016498">
    <property type="component" value="Unassembled WGS sequence"/>
</dbReference>
<sequence length="59" mass="6392">MFGDHDGVAEVAYDGVVEFGDDQASLLVEFVSAFLFGGVGLEAVMTNDLTDHHTRNTHH</sequence>